<keyword evidence="2 4" id="KW-0547">Nucleotide-binding</keyword>
<dbReference type="Pfam" id="PF18603">
    <property type="entry name" value="LAL_C2"/>
    <property type="match status" value="1"/>
</dbReference>
<dbReference type="InterPro" id="IPR052032">
    <property type="entry name" value="ATP-dep_AA_Ligase"/>
</dbReference>
<evidence type="ECO:0000259" key="5">
    <source>
        <dbReference type="PROSITE" id="PS50975"/>
    </source>
</evidence>
<evidence type="ECO:0000313" key="7">
    <source>
        <dbReference type="Proteomes" id="UP000014634"/>
    </source>
</evidence>
<keyword evidence="3 4" id="KW-0067">ATP-binding</keyword>
<dbReference type="Gene3D" id="3.40.50.20">
    <property type="match status" value="1"/>
</dbReference>
<accession>A0AA87TFT6</accession>
<evidence type="ECO:0000256" key="2">
    <source>
        <dbReference type="ARBA" id="ARBA00022741"/>
    </source>
</evidence>
<reference evidence="6 7" key="1">
    <citation type="submission" date="2013-04" db="EMBL/GenBank/DDBJ databases">
        <title>The Genome Sequence of Treponema medium ATCC 700293.</title>
        <authorList>
            <consortium name="The Broad Institute Genomics Platform"/>
            <person name="Earl A."/>
            <person name="Ward D."/>
            <person name="Feldgarden M."/>
            <person name="Gevers D."/>
            <person name="Leonetti C."/>
            <person name="Blanton J.M."/>
            <person name="Dewhirst F.E."/>
            <person name="Izard J."/>
            <person name="Walker B."/>
            <person name="Young S."/>
            <person name="Zeng Q."/>
            <person name="Gargeya S."/>
            <person name="Fitzgerald M."/>
            <person name="Haas B."/>
            <person name="Abouelleil A."/>
            <person name="Allen A.W."/>
            <person name="Alvarado L."/>
            <person name="Arachchi H.M."/>
            <person name="Berlin A.M."/>
            <person name="Chapman S.B."/>
            <person name="Gainer-Dewar J."/>
            <person name="Goldberg J."/>
            <person name="Griggs A."/>
            <person name="Gujja S."/>
            <person name="Hansen M."/>
            <person name="Howarth C."/>
            <person name="Imamovic A."/>
            <person name="Ireland A."/>
            <person name="Larimer J."/>
            <person name="McCowan C."/>
            <person name="Murphy C."/>
            <person name="Pearson M."/>
            <person name="Poon T.W."/>
            <person name="Priest M."/>
            <person name="Roberts A."/>
            <person name="Saif S."/>
            <person name="Shea T."/>
            <person name="Sisk P."/>
            <person name="Sykes S."/>
            <person name="Wortman J."/>
            <person name="Nusbaum C."/>
            <person name="Birren B."/>
        </authorList>
    </citation>
    <scope>NUCLEOTIDE SEQUENCE [LARGE SCALE GENOMIC DNA]</scope>
    <source>
        <strain evidence="6 7">ATCC 700293</strain>
    </source>
</reference>
<gene>
    <name evidence="6" type="ORF">HMPREF9195_02107</name>
</gene>
<dbReference type="EMBL" id="ATFE01000014">
    <property type="protein sequence ID" value="EPF27976.1"/>
    <property type="molecule type" value="Genomic_DNA"/>
</dbReference>
<dbReference type="PANTHER" id="PTHR43585:SF2">
    <property type="entry name" value="ATP-GRASP ENZYME FSQD"/>
    <property type="match status" value="1"/>
</dbReference>
<dbReference type="GO" id="GO:0005524">
    <property type="term" value="F:ATP binding"/>
    <property type="evidence" value="ECO:0007669"/>
    <property type="project" value="UniProtKB-UniRule"/>
</dbReference>
<dbReference type="AlphaFoldDB" id="A0AA87TFT6"/>
<name>A0AA87TFT6_TREMD</name>
<dbReference type="InterPro" id="IPR016185">
    <property type="entry name" value="PreATP-grasp_dom_sf"/>
</dbReference>
<dbReference type="GO" id="GO:0016874">
    <property type="term" value="F:ligase activity"/>
    <property type="evidence" value="ECO:0007669"/>
    <property type="project" value="UniProtKB-KW"/>
</dbReference>
<evidence type="ECO:0000256" key="1">
    <source>
        <dbReference type="ARBA" id="ARBA00022598"/>
    </source>
</evidence>
<evidence type="ECO:0000313" key="6">
    <source>
        <dbReference type="EMBL" id="EPF27976.1"/>
    </source>
</evidence>
<evidence type="ECO:0000256" key="4">
    <source>
        <dbReference type="PROSITE-ProRule" id="PRU00409"/>
    </source>
</evidence>
<dbReference type="Gene3D" id="3.30.470.20">
    <property type="entry name" value="ATP-grasp fold, B domain"/>
    <property type="match status" value="1"/>
</dbReference>
<comment type="caution">
    <text evidence="6">The sequence shown here is derived from an EMBL/GenBank/DDBJ whole genome shotgun (WGS) entry which is preliminary data.</text>
</comment>
<dbReference type="InterPro" id="IPR040570">
    <property type="entry name" value="LAL_C2"/>
</dbReference>
<evidence type="ECO:0000256" key="3">
    <source>
        <dbReference type="ARBA" id="ARBA00022840"/>
    </source>
</evidence>
<dbReference type="SUPFAM" id="SSF52440">
    <property type="entry name" value="PreATP-grasp domain"/>
    <property type="match status" value="1"/>
</dbReference>
<dbReference type="PANTHER" id="PTHR43585">
    <property type="entry name" value="FUMIPYRROLE BIOSYNTHESIS PROTEIN C"/>
    <property type="match status" value="1"/>
</dbReference>
<dbReference type="Pfam" id="PF13535">
    <property type="entry name" value="ATP-grasp_4"/>
    <property type="match status" value="1"/>
</dbReference>
<proteinExistence type="predicted"/>
<keyword evidence="1" id="KW-0436">Ligase</keyword>
<feature type="domain" description="ATP-grasp" evidence="5">
    <location>
        <begin position="112"/>
        <end position="344"/>
    </location>
</feature>
<dbReference type="RefSeq" id="WP_016524034.1">
    <property type="nucleotide sequence ID" value="NZ_KE332517.1"/>
</dbReference>
<organism evidence="6 7">
    <name type="scientific">Treponema medium ATCC 700293</name>
    <dbReference type="NCBI Taxonomy" id="1125700"/>
    <lineage>
        <taxon>Bacteria</taxon>
        <taxon>Pseudomonadati</taxon>
        <taxon>Spirochaetota</taxon>
        <taxon>Spirochaetia</taxon>
        <taxon>Spirochaetales</taxon>
        <taxon>Treponemataceae</taxon>
        <taxon>Treponema</taxon>
    </lineage>
</organism>
<sequence length="650" mass="68464">MTKKRVFMLGAGFMQGVAIRAARALGCTVVAADGNPSAVCATEADEFVCIDLKDTAHLIDYARYLQQNGGLDAVFTAATDFSAAVAAIAAACGLRGHTLEAALNATDKVRMRECFRKAGVPSPAFIEMTTADLASSAVVASSTAAPTDRLDATDNVRYSDAGAATAVTNALERRLGELAGRFPLVVKPVDNMGARGCSLVKDLSGLREAAETALRYSRSGRVIVEEYIEGSEFSIEGLVFGGRLYITALADRHIFFPPYFIEMGHTIPSECPQEIADEVISVFERGVYALGLTDGAVKGDILVRGGKAFVGEIAARLSGGYMSGWTVPYSCGLDITAAALTLALGGSPRLHTCGKDSFIIPLKQNCPFVSAERAWISIPGQVAAVSGLEAARAAPFVKDVFPRVGVGDTVVFPQNNVEKCGNVLGAAPSRREAVLASETACRKIVLRLTPHVAETDAFLAELHSPAEQQIFPPNFLQFTEPLASAAAAAEVAADALTAAPAVARISADVLTADPTADRKLQRVADCSVDSSVFFDRLLADSVYQEKEGFVLPDFLVAALGTARDLQGRSLRELLCQALAEEPGLASILCVSETAENSAVSVISPAEADGSAPASGCISISSAMQRKNGYWKALIRGGLQGLLYWYDCEKA</sequence>
<protein>
    <recommendedName>
        <fullName evidence="5">ATP-grasp domain-containing protein</fullName>
    </recommendedName>
</protein>
<dbReference type="InterPro" id="IPR011761">
    <property type="entry name" value="ATP-grasp"/>
</dbReference>
<dbReference type="SUPFAM" id="SSF56059">
    <property type="entry name" value="Glutathione synthetase ATP-binding domain-like"/>
    <property type="match status" value="1"/>
</dbReference>
<dbReference type="PROSITE" id="PS50975">
    <property type="entry name" value="ATP_GRASP"/>
    <property type="match status" value="1"/>
</dbReference>
<dbReference type="Proteomes" id="UP000014634">
    <property type="component" value="Unassembled WGS sequence"/>
</dbReference>
<dbReference type="GO" id="GO:0046872">
    <property type="term" value="F:metal ion binding"/>
    <property type="evidence" value="ECO:0007669"/>
    <property type="project" value="InterPro"/>
</dbReference>